<dbReference type="EMBL" id="PTIX01000012">
    <property type="protein sequence ID" value="PPK65859.1"/>
    <property type="molecule type" value="Genomic_DNA"/>
</dbReference>
<feature type="transmembrane region" description="Helical" evidence="2">
    <location>
        <begin position="47"/>
        <end position="67"/>
    </location>
</feature>
<evidence type="ECO:0000313" key="4">
    <source>
        <dbReference type="Proteomes" id="UP000239203"/>
    </source>
</evidence>
<organism evidence="3 4">
    <name type="scientific">Actinokineospora auranticolor</name>
    <dbReference type="NCBI Taxonomy" id="155976"/>
    <lineage>
        <taxon>Bacteria</taxon>
        <taxon>Bacillati</taxon>
        <taxon>Actinomycetota</taxon>
        <taxon>Actinomycetes</taxon>
        <taxon>Pseudonocardiales</taxon>
        <taxon>Pseudonocardiaceae</taxon>
        <taxon>Actinokineospora</taxon>
    </lineage>
</organism>
<accession>A0A2S6GKW6</accession>
<dbReference type="AlphaFoldDB" id="A0A2S6GKW6"/>
<dbReference type="RefSeq" id="WP_104480836.1">
    <property type="nucleotide sequence ID" value="NZ_CP154825.1"/>
</dbReference>
<name>A0A2S6GKW6_9PSEU</name>
<evidence type="ECO:0000256" key="2">
    <source>
        <dbReference type="SAM" id="Phobius"/>
    </source>
</evidence>
<dbReference type="Proteomes" id="UP000239203">
    <property type="component" value="Unassembled WGS sequence"/>
</dbReference>
<protein>
    <recommendedName>
        <fullName evidence="5">YGGT family protein</fullName>
    </recommendedName>
</protein>
<keyword evidence="2" id="KW-0472">Membrane</keyword>
<evidence type="ECO:0008006" key="5">
    <source>
        <dbReference type="Google" id="ProtNLM"/>
    </source>
</evidence>
<gene>
    <name evidence="3" type="ORF">CLV40_112121</name>
</gene>
<keyword evidence="4" id="KW-1185">Reference proteome</keyword>
<evidence type="ECO:0000256" key="1">
    <source>
        <dbReference type="SAM" id="MobiDB-lite"/>
    </source>
</evidence>
<comment type="caution">
    <text evidence="3">The sequence shown here is derived from an EMBL/GenBank/DDBJ whole genome shotgun (WGS) entry which is preliminary data.</text>
</comment>
<feature type="region of interest" description="Disordered" evidence="1">
    <location>
        <begin position="1"/>
        <end position="33"/>
    </location>
</feature>
<dbReference type="OrthoDB" id="5192539at2"/>
<keyword evidence="2" id="KW-1133">Transmembrane helix</keyword>
<feature type="transmembrane region" description="Helical" evidence="2">
    <location>
        <begin position="105"/>
        <end position="126"/>
    </location>
</feature>
<reference evidence="3 4" key="1">
    <citation type="submission" date="2018-02" db="EMBL/GenBank/DDBJ databases">
        <title>Genomic Encyclopedia of Archaeal and Bacterial Type Strains, Phase II (KMG-II): from individual species to whole genera.</title>
        <authorList>
            <person name="Goeker M."/>
        </authorList>
    </citation>
    <scope>NUCLEOTIDE SEQUENCE [LARGE SCALE GENOMIC DNA]</scope>
    <source>
        <strain evidence="3 4">YU 961-1</strain>
    </source>
</reference>
<keyword evidence="2" id="KW-0812">Transmembrane</keyword>
<evidence type="ECO:0000313" key="3">
    <source>
        <dbReference type="EMBL" id="PPK65859.1"/>
    </source>
</evidence>
<sequence length="130" mass="13862">MVFGAALGRSRRPTGVAEPEPTVDQPSGTRHRGAELRSSAVGFLARLVRWAGSLIALVIVVHVVLVMGNANPDNPISTAMRELAEPLSLAFKNLFTPADSKLGVLVNYSLAAAFWLTVSSVVSRLVRRLG</sequence>
<proteinExistence type="predicted"/>